<organism evidence="3">
    <name type="scientific">Zophobas atratus</name>
    <name type="common">Giant mealworm beetle</name>
    <name type="synonym">Zophobas rugipes</name>
    <dbReference type="NCBI Taxonomy" id="7074"/>
    <lineage>
        <taxon>Eukaryota</taxon>
        <taxon>Metazoa</taxon>
        <taxon>Ecdysozoa</taxon>
        <taxon>Arthropoda</taxon>
        <taxon>Hexapoda</taxon>
        <taxon>Insecta</taxon>
        <taxon>Pterygota</taxon>
        <taxon>Neoptera</taxon>
        <taxon>Endopterygota</taxon>
        <taxon>Coleoptera</taxon>
        <taxon>Polyphaga</taxon>
        <taxon>Cucujiformia</taxon>
        <taxon>Tenebrionidae</taxon>
        <taxon>Zophobas</taxon>
    </lineage>
</organism>
<dbReference type="AlphaFoldDB" id="A0A977SQ48"/>
<evidence type="ECO:0000256" key="2">
    <source>
        <dbReference type="SAM" id="SignalP"/>
    </source>
</evidence>
<name>A0A977SQ48_ZOPAT</name>
<keyword evidence="2" id="KW-0732">Signal</keyword>
<evidence type="ECO:0000313" key="3">
    <source>
        <dbReference type="EMBL" id="UXO98080.1"/>
    </source>
</evidence>
<proteinExistence type="evidence at transcript level"/>
<accession>A0A977SQ48</accession>
<evidence type="ECO:0000256" key="1">
    <source>
        <dbReference type="SAM" id="MobiDB-lite"/>
    </source>
</evidence>
<sequence>MWRIIMTSLLYVVMVESRPMDPLDGPLWPQDVSISTLDLFPRRNPDVRLRSFHQNMYNPDTDFDLLVPQFPANKRAITMFSRWSPISSFGKGKTPTRSNMLPHQIKDRHPGQPLRWG</sequence>
<reference evidence="3" key="1">
    <citation type="journal article" date="2022" name="J. Proteome Res.">
        <title>Neuropeptidomes of Tenebrio molitor L. and Zophobas atratus Fab. (Coleoptera, Polyphaga: Tenebrionidae).</title>
        <authorList>
            <person name="Marciniak P."/>
            <person name="Pacholska-Bogalska J."/>
            <person name="Ragionieri L."/>
        </authorList>
    </citation>
    <scope>NUCLEOTIDE SEQUENCE</scope>
    <source>
        <strain evidence="3">DN99571_c0_g2_i1</strain>
    </source>
</reference>
<protein>
    <submittedName>
        <fullName evidence="3">Hansolin</fullName>
    </submittedName>
</protein>
<feature type="signal peptide" evidence="2">
    <location>
        <begin position="1"/>
        <end position="17"/>
    </location>
</feature>
<feature type="chain" id="PRO_5037103486" evidence="2">
    <location>
        <begin position="18"/>
        <end position="117"/>
    </location>
</feature>
<dbReference type="EMBL" id="ON155942">
    <property type="protein sequence ID" value="UXO98080.1"/>
    <property type="molecule type" value="mRNA"/>
</dbReference>
<feature type="region of interest" description="Disordered" evidence="1">
    <location>
        <begin position="88"/>
        <end position="117"/>
    </location>
</feature>